<evidence type="ECO:0000313" key="2">
    <source>
        <dbReference type="Proteomes" id="UP000011618"/>
    </source>
</evidence>
<dbReference type="OrthoDB" id="117332at2157"/>
<name>L9YK01_9EURY</name>
<organism evidence="1 2">
    <name type="scientific">Natrinema pallidum DSM 3751</name>
    <dbReference type="NCBI Taxonomy" id="1227495"/>
    <lineage>
        <taxon>Archaea</taxon>
        <taxon>Methanobacteriati</taxon>
        <taxon>Methanobacteriota</taxon>
        <taxon>Stenosarchaea group</taxon>
        <taxon>Halobacteria</taxon>
        <taxon>Halobacteriales</taxon>
        <taxon>Natrialbaceae</taxon>
        <taxon>Natrinema</taxon>
    </lineage>
</organism>
<comment type="caution">
    <text evidence="1">The sequence shown here is derived from an EMBL/GenBank/DDBJ whole genome shotgun (WGS) entry which is preliminary data.</text>
</comment>
<dbReference type="RefSeq" id="WP_006187085.1">
    <property type="nucleotide sequence ID" value="NZ_AOII01000099.1"/>
</dbReference>
<dbReference type="Proteomes" id="UP000011618">
    <property type="component" value="Unassembled WGS sequence"/>
</dbReference>
<accession>L9YK01</accession>
<dbReference type="PATRIC" id="fig|1227495.3.peg.3545"/>
<dbReference type="EMBL" id="AOII01000099">
    <property type="protein sequence ID" value="ELY73263.1"/>
    <property type="molecule type" value="Genomic_DNA"/>
</dbReference>
<gene>
    <name evidence="1" type="ORF">C487_17715</name>
</gene>
<reference evidence="1 2" key="1">
    <citation type="journal article" date="2014" name="PLoS Genet.">
        <title>Phylogenetically driven sequencing of extremely halophilic archaea reveals strategies for static and dynamic osmo-response.</title>
        <authorList>
            <person name="Becker E.A."/>
            <person name="Seitzer P.M."/>
            <person name="Tritt A."/>
            <person name="Larsen D."/>
            <person name="Krusor M."/>
            <person name="Yao A.I."/>
            <person name="Wu D."/>
            <person name="Madern D."/>
            <person name="Eisen J.A."/>
            <person name="Darling A.E."/>
            <person name="Facciotti M.T."/>
        </authorList>
    </citation>
    <scope>NUCLEOTIDE SEQUENCE [LARGE SCALE GENOMIC DNA]</scope>
    <source>
        <strain evidence="1 2">DSM 3751</strain>
    </source>
</reference>
<proteinExistence type="predicted"/>
<dbReference type="AlphaFoldDB" id="L9YK01"/>
<protein>
    <submittedName>
        <fullName evidence="1">Uncharacterized protein</fullName>
    </submittedName>
</protein>
<sequence length="82" mass="9127">MTVYCGPAGRLRDADREREIIRMALADACGFEYYAPDELAYDGDGPDWWAVFWQAIERQYDETVATGQRSLEDFAAAGGASP</sequence>
<evidence type="ECO:0000313" key="1">
    <source>
        <dbReference type="EMBL" id="ELY73263.1"/>
    </source>
</evidence>